<dbReference type="Pfam" id="PF01300">
    <property type="entry name" value="Sua5_yciO_yrdC"/>
    <property type="match status" value="1"/>
</dbReference>
<evidence type="ECO:0000256" key="10">
    <source>
        <dbReference type="ARBA" id="ARBA00029774"/>
    </source>
</evidence>
<reference key="2">
    <citation type="submission" date="2011-04" db="EMBL/GenBank/DDBJ databases">
        <title>Complete sequence of chromosome of Haliscomenobacter hydrossis DSM 1100.</title>
        <authorList>
            <consortium name="US DOE Joint Genome Institute (JGI-PGF)"/>
            <person name="Lucas S."/>
            <person name="Han J."/>
            <person name="Lapidus A."/>
            <person name="Bruce D."/>
            <person name="Goodwin L."/>
            <person name="Pitluck S."/>
            <person name="Peters L."/>
            <person name="Kyrpides N."/>
            <person name="Mavromatis K."/>
            <person name="Ivanova N."/>
            <person name="Ovchinnikova G."/>
            <person name="Pagani I."/>
            <person name="Daligault H."/>
            <person name="Detter J.C."/>
            <person name="Han C."/>
            <person name="Land M."/>
            <person name="Hauser L."/>
            <person name="Markowitz V."/>
            <person name="Cheng J.-F."/>
            <person name="Hugenholtz P."/>
            <person name="Woyke T."/>
            <person name="Wu D."/>
            <person name="Verbarg S."/>
            <person name="Frueling A."/>
            <person name="Brambilla E."/>
            <person name="Klenk H.-P."/>
            <person name="Eisen J.A."/>
        </authorList>
    </citation>
    <scope>NUCLEOTIDE SEQUENCE</scope>
    <source>
        <strain>DSM 1100</strain>
    </source>
</reference>
<keyword evidence="4" id="KW-0963">Cytoplasm</keyword>
<dbReference type="Proteomes" id="UP000008461">
    <property type="component" value="Chromosome"/>
</dbReference>
<dbReference type="PANTHER" id="PTHR17490:SF16">
    <property type="entry name" value="THREONYLCARBAMOYL-AMP SYNTHASE"/>
    <property type="match status" value="1"/>
</dbReference>
<dbReference type="eggNOG" id="COG0009">
    <property type="taxonomic scope" value="Bacteria"/>
</dbReference>
<dbReference type="EC" id="2.7.7.87" evidence="3"/>
<dbReference type="PROSITE" id="PS51163">
    <property type="entry name" value="YRDC"/>
    <property type="match status" value="1"/>
</dbReference>
<evidence type="ECO:0000256" key="8">
    <source>
        <dbReference type="ARBA" id="ARBA00022741"/>
    </source>
</evidence>
<dbReference type="SUPFAM" id="SSF55821">
    <property type="entry name" value="YrdC/RibB"/>
    <property type="match status" value="1"/>
</dbReference>
<dbReference type="STRING" id="760192.Halhy_4728"/>
<dbReference type="AlphaFoldDB" id="F4KWS9"/>
<dbReference type="GO" id="GO:0005524">
    <property type="term" value="F:ATP binding"/>
    <property type="evidence" value="ECO:0007669"/>
    <property type="project" value="UniProtKB-KW"/>
</dbReference>
<evidence type="ECO:0000256" key="6">
    <source>
        <dbReference type="ARBA" id="ARBA00022694"/>
    </source>
</evidence>
<dbReference type="GO" id="GO:0003725">
    <property type="term" value="F:double-stranded RNA binding"/>
    <property type="evidence" value="ECO:0007669"/>
    <property type="project" value="InterPro"/>
</dbReference>
<dbReference type="InterPro" id="IPR006070">
    <property type="entry name" value="Sua5-like_dom"/>
</dbReference>
<dbReference type="HOGENOM" id="CLU_031397_3_2_10"/>
<keyword evidence="9" id="KW-0067">ATP-binding</keyword>
<proteinExistence type="inferred from homology"/>
<evidence type="ECO:0000256" key="11">
    <source>
        <dbReference type="ARBA" id="ARBA00048366"/>
    </source>
</evidence>
<keyword evidence="5" id="KW-0808">Transferase</keyword>
<evidence type="ECO:0000256" key="7">
    <source>
        <dbReference type="ARBA" id="ARBA00022695"/>
    </source>
</evidence>
<dbReference type="InterPro" id="IPR017945">
    <property type="entry name" value="DHBP_synth_RibB-like_a/b_dom"/>
</dbReference>
<gene>
    <name evidence="13" type="ordered locus">Halhy_4728</name>
</gene>
<evidence type="ECO:0000256" key="9">
    <source>
        <dbReference type="ARBA" id="ARBA00022840"/>
    </source>
</evidence>
<keyword evidence="8" id="KW-0547">Nucleotide-binding</keyword>
<keyword evidence="14" id="KW-1185">Reference proteome</keyword>
<dbReference type="GO" id="GO:0061710">
    <property type="term" value="F:L-threonylcarbamoyladenylate synthase"/>
    <property type="evidence" value="ECO:0007669"/>
    <property type="project" value="UniProtKB-EC"/>
</dbReference>
<protein>
    <recommendedName>
        <fullName evidence="10">L-threonylcarbamoyladenylate synthase</fullName>
        <ecNumber evidence="3">2.7.7.87</ecNumber>
    </recommendedName>
    <alternativeName>
        <fullName evidence="10">L-threonylcarbamoyladenylate synthase</fullName>
    </alternativeName>
</protein>
<dbReference type="GO" id="GO:0000049">
    <property type="term" value="F:tRNA binding"/>
    <property type="evidence" value="ECO:0007669"/>
    <property type="project" value="TreeGrafter"/>
</dbReference>
<comment type="catalytic activity">
    <reaction evidence="11">
        <text>L-threonine + hydrogencarbonate + ATP = L-threonylcarbamoyladenylate + diphosphate + H2O</text>
        <dbReference type="Rhea" id="RHEA:36407"/>
        <dbReference type="ChEBI" id="CHEBI:15377"/>
        <dbReference type="ChEBI" id="CHEBI:17544"/>
        <dbReference type="ChEBI" id="CHEBI:30616"/>
        <dbReference type="ChEBI" id="CHEBI:33019"/>
        <dbReference type="ChEBI" id="CHEBI:57926"/>
        <dbReference type="ChEBI" id="CHEBI:73682"/>
        <dbReference type="EC" id="2.7.7.87"/>
    </reaction>
</comment>
<dbReference type="Gene3D" id="3.90.870.10">
    <property type="entry name" value="DHBP synthase"/>
    <property type="match status" value="1"/>
</dbReference>
<organism evidence="13 14">
    <name type="scientific">Haliscomenobacter hydrossis (strain ATCC 27775 / DSM 1100 / LMG 10767 / O)</name>
    <dbReference type="NCBI Taxonomy" id="760192"/>
    <lineage>
        <taxon>Bacteria</taxon>
        <taxon>Pseudomonadati</taxon>
        <taxon>Bacteroidota</taxon>
        <taxon>Saprospiria</taxon>
        <taxon>Saprospirales</taxon>
        <taxon>Haliscomenobacteraceae</taxon>
        <taxon>Haliscomenobacter</taxon>
    </lineage>
</organism>
<feature type="domain" description="YrdC-like" evidence="12">
    <location>
        <begin position="14"/>
        <end position="200"/>
    </location>
</feature>
<evidence type="ECO:0000256" key="4">
    <source>
        <dbReference type="ARBA" id="ARBA00022490"/>
    </source>
</evidence>
<evidence type="ECO:0000313" key="14">
    <source>
        <dbReference type="Proteomes" id="UP000008461"/>
    </source>
</evidence>
<evidence type="ECO:0000256" key="5">
    <source>
        <dbReference type="ARBA" id="ARBA00022679"/>
    </source>
</evidence>
<evidence type="ECO:0000256" key="3">
    <source>
        <dbReference type="ARBA" id="ARBA00012584"/>
    </source>
</evidence>
<dbReference type="OrthoDB" id="9814580at2"/>
<reference evidence="13 14" key="1">
    <citation type="journal article" date="2011" name="Stand. Genomic Sci.">
        <title>Complete genome sequence of Haliscomenobacter hydrossis type strain (O).</title>
        <authorList>
            <consortium name="US DOE Joint Genome Institute (JGI-PGF)"/>
            <person name="Daligault H."/>
            <person name="Lapidus A."/>
            <person name="Zeytun A."/>
            <person name="Nolan M."/>
            <person name="Lucas S."/>
            <person name="Del Rio T.G."/>
            <person name="Tice H."/>
            <person name="Cheng J.F."/>
            <person name="Tapia R."/>
            <person name="Han C."/>
            <person name="Goodwin L."/>
            <person name="Pitluck S."/>
            <person name="Liolios K."/>
            <person name="Pagani I."/>
            <person name="Ivanova N."/>
            <person name="Huntemann M."/>
            <person name="Mavromatis K."/>
            <person name="Mikhailova N."/>
            <person name="Pati A."/>
            <person name="Chen A."/>
            <person name="Palaniappan K."/>
            <person name="Land M."/>
            <person name="Hauser L."/>
            <person name="Brambilla E.M."/>
            <person name="Rohde M."/>
            <person name="Verbarg S."/>
            <person name="Goker M."/>
            <person name="Bristow J."/>
            <person name="Eisen J.A."/>
            <person name="Markowitz V."/>
            <person name="Hugenholtz P."/>
            <person name="Kyrpides N.C."/>
            <person name="Klenk H.P."/>
            <person name="Woyke T."/>
        </authorList>
    </citation>
    <scope>NUCLEOTIDE SEQUENCE [LARGE SCALE GENOMIC DNA]</scope>
    <source>
        <strain evidence="14">ATCC 27775 / DSM 1100 / LMG 10767 / O</strain>
    </source>
</reference>
<comment type="similarity">
    <text evidence="2">Belongs to the SUA5 family.</text>
</comment>
<dbReference type="GO" id="GO:0006450">
    <property type="term" value="P:regulation of translational fidelity"/>
    <property type="evidence" value="ECO:0007669"/>
    <property type="project" value="TreeGrafter"/>
</dbReference>
<dbReference type="KEGG" id="hhy:Halhy_4728"/>
<accession>F4KWS9</accession>
<evidence type="ECO:0000259" key="12">
    <source>
        <dbReference type="PROSITE" id="PS51163"/>
    </source>
</evidence>
<dbReference type="InterPro" id="IPR050156">
    <property type="entry name" value="TC-AMP_synthase_SUA5"/>
</dbReference>
<evidence type="ECO:0000256" key="1">
    <source>
        <dbReference type="ARBA" id="ARBA00004496"/>
    </source>
</evidence>
<keyword evidence="7" id="KW-0548">Nucleotidyltransferase</keyword>
<keyword evidence="6" id="KW-0819">tRNA processing</keyword>
<evidence type="ECO:0000313" key="13">
    <source>
        <dbReference type="EMBL" id="AEE52562.1"/>
    </source>
</evidence>
<dbReference type="EMBL" id="CP002691">
    <property type="protein sequence ID" value="AEE52562.1"/>
    <property type="molecule type" value="Genomic_DNA"/>
</dbReference>
<comment type="subcellular location">
    <subcellularLocation>
        <location evidence="1">Cytoplasm</location>
    </subcellularLocation>
</comment>
<dbReference type="GO" id="GO:0008033">
    <property type="term" value="P:tRNA processing"/>
    <property type="evidence" value="ECO:0007669"/>
    <property type="project" value="UniProtKB-KW"/>
</dbReference>
<evidence type="ECO:0000256" key="2">
    <source>
        <dbReference type="ARBA" id="ARBA00007663"/>
    </source>
</evidence>
<name>F4KWS9_HALH1</name>
<dbReference type="GO" id="GO:0005737">
    <property type="term" value="C:cytoplasm"/>
    <property type="evidence" value="ECO:0007669"/>
    <property type="project" value="UniProtKB-SubCell"/>
</dbReference>
<dbReference type="PANTHER" id="PTHR17490">
    <property type="entry name" value="SUA5"/>
    <property type="match status" value="1"/>
</dbReference>
<sequence>MKMTFTNVKHMAQHYDFEGTEKILSSGGLVLLPTDTLWSIACLPSHSNTLNRLIQLKRQKYADNFELLVSSVGMLKQYVEHLHPRLETLLAYHLRPLTMIFDNPTNLSSNALDAAGNIHIRLVQDPFCAALLEHLNQPLISTFAHVRDSVPPMNFGAISSEIIQGVDYVVKYRQNDKNIDELPVMVKLLEDQEELEFIRE</sequence>